<dbReference type="PANTHER" id="PTHR14456">
    <property type="entry name" value="INOSITOL POLYPHOSPHATE KINASE 1"/>
    <property type="match status" value="1"/>
</dbReference>
<evidence type="ECO:0000256" key="3">
    <source>
        <dbReference type="ARBA" id="ARBA00022741"/>
    </source>
</evidence>
<organism evidence="7 8">
    <name type="scientific">Teladorsagia circumcincta</name>
    <name type="common">Brown stomach worm</name>
    <name type="synonym">Ostertagia circumcincta</name>
    <dbReference type="NCBI Taxonomy" id="45464"/>
    <lineage>
        <taxon>Eukaryota</taxon>
        <taxon>Metazoa</taxon>
        <taxon>Ecdysozoa</taxon>
        <taxon>Nematoda</taxon>
        <taxon>Chromadorea</taxon>
        <taxon>Rhabditida</taxon>
        <taxon>Rhabditina</taxon>
        <taxon>Rhabditomorpha</taxon>
        <taxon>Strongyloidea</taxon>
        <taxon>Trichostrongylidae</taxon>
        <taxon>Teladorsagia</taxon>
    </lineage>
</organism>
<sequence length="484" mass="54173">MKYDMMIDIVDPRKFRSFCLRGEGRANFVISAKHATSGIRIVWRFAKARKSGLLTWKAKSELVSQYMEQLVSPFFDARYLVNPKIIEMAVTDVHQLAKIPSLPANFKLEKFDELLALPDNLSFFPLTNIPRNVVRLSALEMLDATRIPKHLISYIGPTITVEIKPKQGFFQNHASIDLPYCNNCILQLEKCGSDHYEEMYDFCPIDLFSGNLSRMKSALGALLKVPHRNLRIFIDGNLIHSDESLLDAALFSTTLFPSGQGNADDLITALCLVLAGCEDVRDFSLREHSVLGQILAAQKIDSVGIVKAHQIYKSLPAAVQKELHYKTRLPVRGLEILEATDDRALLEQYLLAATMKDCSARLFLFAVYLFYACGLSGQYYSVFCEGSAKAQHHSIVLGPSYCSFLLVMASFRLVPSGTYHTSSGVDDAQMIKLPNGLCFAYSVKIVDLDPKSPKNLVRAYARFMAGVKMIRLESVTRTPCVESL</sequence>
<evidence type="ECO:0000256" key="2">
    <source>
        <dbReference type="ARBA" id="ARBA00022679"/>
    </source>
</evidence>
<dbReference type="GO" id="GO:0032958">
    <property type="term" value="P:inositol phosphate biosynthetic process"/>
    <property type="evidence" value="ECO:0007669"/>
    <property type="project" value="TreeGrafter"/>
</dbReference>
<evidence type="ECO:0000256" key="1">
    <source>
        <dbReference type="ARBA" id="ARBA00012023"/>
    </source>
</evidence>
<dbReference type="PANTHER" id="PTHR14456:SF2">
    <property type="entry name" value="INOSITOL-PENTAKISPHOSPHATE 2-KINASE"/>
    <property type="match status" value="1"/>
</dbReference>
<evidence type="ECO:0000256" key="6">
    <source>
        <dbReference type="RuleBase" id="RU364126"/>
    </source>
</evidence>
<dbReference type="GO" id="GO:0005524">
    <property type="term" value="F:ATP binding"/>
    <property type="evidence" value="ECO:0007669"/>
    <property type="project" value="UniProtKB-KW"/>
</dbReference>
<gene>
    <name evidence="7" type="ORF">TELCIR_02109</name>
</gene>
<dbReference type="AlphaFoldDB" id="A0A2G9V1J4"/>
<evidence type="ECO:0000313" key="7">
    <source>
        <dbReference type="EMBL" id="PIO75842.1"/>
    </source>
</evidence>
<evidence type="ECO:0000313" key="8">
    <source>
        <dbReference type="Proteomes" id="UP000230423"/>
    </source>
</evidence>
<dbReference type="InterPro" id="IPR009286">
    <property type="entry name" value="Ins_P5_2-kin"/>
</dbReference>
<dbReference type="GO" id="GO:0005634">
    <property type="term" value="C:nucleus"/>
    <property type="evidence" value="ECO:0007669"/>
    <property type="project" value="TreeGrafter"/>
</dbReference>
<keyword evidence="2 6" id="KW-0808">Transferase</keyword>
<name>A0A2G9V1J4_TELCI</name>
<accession>A0A2G9V1J4</accession>
<keyword evidence="8" id="KW-1185">Reference proteome</keyword>
<proteinExistence type="predicted"/>
<evidence type="ECO:0000256" key="4">
    <source>
        <dbReference type="ARBA" id="ARBA00022777"/>
    </source>
</evidence>
<comment type="function">
    <text evidence="6">Phosphorylates Ins(1,3,4,5,6)P5 at position 2 to form Ins(1,2,3,4,5,6)P6 (InsP6 or phytate).</text>
</comment>
<keyword evidence="3 6" id="KW-0547">Nucleotide-binding</keyword>
<comment type="catalytic activity">
    <reaction evidence="6">
        <text>1D-myo-inositol 1,3,4,5,6-pentakisphosphate + ATP = 1D-myo-inositol hexakisphosphate + ADP + H(+)</text>
        <dbReference type="Rhea" id="RHEA:20313"/>
        <dbReference type="ChEBI" id="CHEBI:15378"/>
        <dbReference type="ChEBI" id="CHEBI:30616"/>
        <dbReference type="ChEBI" id="CHEBI:57733"/>
        <dbReference type="ChEBI" id="CHEBI:58130"/>
        <dbReference type="ChEBI" id="CHEBI:456216"/>
        <dbReference type="EC" id="2.7.1.158"/>
    </reaction>
</comment>
<dbReference type="GO" id="GO:0035299">
    <property type="term" value="F:inositol-1,3,4,5,6-pentakisphosphate 2-kinase activity"/>
    <property type="evidence" value="ECO:0007669"/>
    <property type="project" value="UniProtKB-EC"/>
</dbReference>
<reference evidence="7 8" key="1">
    <citation type="submission" date="2015-09" db="EMBL/GenBank/DDBJ databases">
        <title>Draft genome of the parasitic nematode Teladorsagia circumcincta isolate WARC Sus (inbred).</title>
        <authorList>
            <person name="Mitreva M."/>
        </authorList>
    </citation>
    <scope>NUCLEOTIDE SEQUENCE [LARGE SCALE GENOMIC DNA]</scope>
    <source>
        <strain evidence="7 8">S</strain>
    </source>
</reference>
<evidence type="ECO:0000256" key="5">
    <source>
        <dbReference type="ARBA" id="ARBA00022840"/>
    </source>
</evidence>
<keyword evidence="4 6" id="KW-0418">Kinase</keyword>
<dbReference type="OrthoDB" id="272370at2759"/>
<keyword evidence="5 6" id="KW-0067">ATP-binding</keyword>
<comment type="domain">
    <text evidence="6">The EXKPK motif is conserved in inositol-pentakisphosphate 2-kinases of both family 1 and 2.</text>
</comment>
<dbReference type="EC" id="2.7.1.158" evidence="1 6"/>
<protein>
    <recommendedName>
        <fullName evidence="1 6">Inositol-pentakisphosphate 2-kinase</fullName>
        <ecNumber evidence="1 6">2.7.1.158</ecNumber>
    </recommendedName>
</protein>
<dbReference type="Pfam" id="PF06090">
    <property type="entry name" value="Ins_P5_2-kin"/>
    <property type="match status" value="1"/>
</dbReference>
<dbReference type="Proteomes" id="UP000230423">
    <property type="component" value="Unassembled WGS sequence"/>
</dbReference>
<dbReference type="EMBL" id="KZ345102">
    <property type="protein sequence ID" value="PIO75842.1"/>
    <property type="molecule type" value="Genomic_DNA"/>
</dbReference>